<dbReference type="SUPFAM" id="SSF53448">
    <property type="entry name" value="Nucleotide-diphospho-sugar transferases"/>
    <property type="match status" value="1"/>
</dbReference>
<evidence type="ECO:0000313" key="3">
    <source>
        <dbReference type="Proteomes" id="UP000034078"/>
    </source>
</evidence>
<gene>
    <name evidence="2" type="ORF">UX01_C0003G0079</name>
</gene>
<reference evidence="2 3" key="1">
    <citation type="journal article" date="2015" name="Nature">
        <title>rRNA introns, odd ribosomes, and small enigmatic genomes across a large radiation of phyla.</title>
        <authorList>
            <person name="Brown C.T."/>
            <person name="Hug L.A."/>
            <person name="Thomas B.C."/>
            <person name="Sharon I."/>
            <person name="Castelle C.J."/>
            <person name="Singh A."/>
            <person name="Wilkins M.J."/>
            <person name="Williams K.H."/>
            <person name="Banfield J.F."/>
        </authorList>
    </citation>
    <scope>NUCLEOTIDE SEQUENCE [LARGE SCALE GENOMIC DNA]</scope>
</reference>
<dbReference type="PANTHER" id="PTHR43630">
    <property type="entry name" value="POLY-BETA-1,6-N-ACETYL-D-GLUCOSAMINE SYNTHASE"/>
    <property type="match status" value="1"/>
</dbReference>
<proteinExistence type="predicted"/>
<dbReference type="GO" id="GO:0016740">
    <property type="term" value="F:transferase activity"/>
    <property type="evidence" value="ECO:0007669"/>
    <property type="project" value="UniProtKB-KW"/>
</dbReference>
<organism evidence="2 3">
    <name type="scientific">Candidatus Collierbacteria bacterium GW2011_GWB2_45_17</name>
    <dbReference type="NCBI Taxonomy" id="1618388"/>
    <lineage>
        <taxon>Bacteria</taxon>
        <taxon>Candidatus Collieribacteriota</taxon>
    </lineage>
</organism>
<dbReference type="Pfam" id="PF00535">
    <property type="entry name" value="Glycos_transf_2"/>
    <property type="match status" value="1"/>
</dbReference>
<evidence type="ECO:0000259" key="1">
    <source>
        <dbReference type="Pfam" id="PF00535"/>
    </source>
</evidence>
<dbReference type="InterPro" id="IPR029044">
    <property type="entry name" value="Nucleotide-diphossugar_trans"/>
</dbReference>
<dbReference type="EMBL" id="LCKO01000003">
    <property type="protein sequence ID" value="KKU01026.1"/>
    <property type="molecule type" value="Genomic_DNA"/>
</dbReference>
<protein>
    <submittedName>
        <fullName evidence="2">Glycosyl transferase family 2</fullName>
    </submittedName>
</protein>
<dbReference type="Proteomes" id="UP000034078">
    <property type="component" value="Unassembled WGS sequence"/>
</dbReference>
<evidence type="ECO:0000313" key="2">
    <source>
        <dbReference type="EMBL" id="KKU01026.1"/>
    </source>
</evidence>
<accession>A0A837IHD6</accession>
<dbReference type="AlphaFoldDB" id="A0A837IHD6"/>
<name>A0A837IHD6_9BACT</name>
<comment type="caution">
    <text evidence="2">The sequence shown here is derived from an EMBL/GenBank/DDBJ whole genome shotgun (WGS) entry which is preliminary data.</text>
</comment>
<dbReference type="InterPro" id="IPR001173">
    <property type="entry name" value="Glyco_trans_2-like"/>
</dbReference>
<dbReference type="Gene3D" id="3.90.550.10">
    <property type="entry name" value="Spore Coat Polysaccharide Biosynthesis Protein SpsA, Chain A"/>
    <property type="match status" value="1"/>
</dbReference>
<sequence>MTITAAIITNKLSLNPLLLNSLSFANEIIIITDSPPRHLEHRQGISLHPLKKVKIFYHPLNHDFSAQRNFALQKAKSDWVLFVDDDEYVGTELAREIIETIKTSDFNGYLIKRLDVVYHTPFLHGETGNLKILRLGRRISGKFVRPVHEVWQIKGMVGELRSPLYHIKDHFVSEFISRMDLYGHIDSKILSTEGKPFSWFRLLIYPLAKFKLNYIFRAGFLDGTAGLFLAYLMAVQSLTVRVFQWQNQK</sequence>
<keyword evidence="2" id="KW-0808">Transferase</keyword>
<dbReference type="PANTHER" id="PTHR43630:SF2">
    <property type="entry name" value="GLYCOSYLTRANSFERASE"/>
    <property type="match status" value="1"/>
</dbReference>
<feature type="domain" description="Glycosyltransferase 2-like" evidence="1">
    <location>
        <begin position="27"/>
        <end position="124"/>
    </location>
</feature>